<evidence type="ECO:0000259" key="2">
    <source>
        <dbReference type="Pfam" id="PF26078"/>
    </source>
</evidence>
<dbReference type="Proteomes" id="UP001597169">
    <property type="component" value="Unassembled WGS sequence"/>
</dbReference>
<dbReference type="PANTHER" id="PTHR35862">
    <property type="entry name" value="FELS-2 PROPHAGE PROTEIN"/>
    <property type="match status" value="1"/>
</dbReference>
<protein>
    <submittedName>
        <fullName evidence="3">Baseplate J/gp47 family protein</fullName>
    </submittedName>
</protein>
<dbReference type="Pfam" id="PF04865">
    <property type="entry name" value="Baseplate_J"/>
    <property type="match status" value="1"/>
</dbReference>
<proteinExistence type="predicted"/>
<dbReference type="PIRSF" id="PIRSF020481">
    <property type="entry name" value="BAP"/>
    <property type="match status" value="1"/>
</dbReference>
<organism evidence="3 4">
    <name type="scientific">Paenibacillus provencensis</name>
    <dbReference type="NCBI Taxonomy" id="441151"/>
    <lineage>
        <taxon>Bacteria</taxon>
        <taxon>Bacillati</taxon>
        <taxon>Bacillota</taxon>
        <taxon>Bacilli</taxon>
        <taxon>Bacillales</taxon>
        <taxon>Paenibacillaceae</taxon>
        <taxon>Paenibacillus</taxon>
    </lineage>
</organism>
<dbReference type="Pfam" id="PF26078">
    <property type="entry name" value="Baseplate_J_M"/>
    <property type="match status" value="1"/>
</dbReference>
<evidence type="ECO:0000313" key="3">
    <source>
        <dbReference type="EMBL" id="MFD1128256.1"/>
    </source>
</evidence>
<dbReference type="InterPro" id="IPR006949">
    <property type="entry name" value="Barrel_Baseplate_J-like"/>
</dbReference>
<comment type="caution">
    <text evidence="3">The sequence shown here is derived from an EMBL/GenBank/DDBJ whole genome shotgun (WGS) entry which is preliminary data.</text>
</comment>
<reference evidence="4" key="1">
    <citation type="journal article" date="2019" name="Int. J. Syst. Evol. Microbiol.">
        <title>The Global Catalogue of Microorganisms (GCM) 10K type strain sequencing project: providing services to taxonomists for standard genome sequencing and annotation.</title>
        <authorList>
            <consortium name="The Broad Institute Genomics Platform"/>
            <consortium name="The Broad Institute Genome Sequencing Center for Infectious Disease"/>
            <person name="Wu L."/>
            <person name="Ma J."/>
        </authorList>
    </citation>
    <scope>NUCLEOTIDE SEQUENCE [LARGE SCALE GENOMIC DNA]</scope>
    <source>
        <strain evidence="4">CCUG 53519</strain>
    </source>
</reference>
<feature type="domain" description="Baseplate J-like central" evidence="2">
    <location>
        <begin position="208"/>
        <end position="278"/>
    </location>
</feature>
<evidence type="ECO:0000313" key="4">
    <source>
        <dbReference type="Proteomes" id="UP001597169"/>
    </source>
</evidence>
<accession>A0ABW3Q4K3</accession>
<dbReference type="InterPro" id="IPR058531">
    <property type="entry name" value="Baseplate_J_M"/>
</dbReference>
<gene>
    <name evidence="3" type="ORF">ACFQ3J_08735</name>
</gene>
<keyword evidence="4" id="KW-1185">Reference proteome</keyword>
<name>A0ABW3Q4K3_9BACL</name>
<feature type="domain" description="Baseplate protein J-like barrel" evidence="1">
    <location>
        <begin position="96"/>
        <end position="186"/>
    </location>
</feature>
<dbReference type="PANTHER" id="PTHR35862:SF1">
    <property type="entry name" value="FELS-2 PROPHAGE PROTEIN"/>
    <property type="match status" value="1"/>
</dbReference>
<dbReference type="RefSeq" id="WP_251583537.1">
    <property type="nucleotide sequence ID" value="NZ_JBHTKX010000001.1"/>
</dbReference>
<sequence length="375" mass="41277">MTLADLPDIQYTEQQMQVIRDRALSNVEAKTGKIMNRADPERILFLALVDEIIQLRILVDQLKKSNSLKYSRKEALDHMGAFSNVSRLLAQFALTTLRFTLSIPQLEDLIIPAGTRVGVQDSGGSLYFSTIQNITIRAGELTGDGQAAANVVGISANGFIPGQINAIMDPLPYVTSAVNITESAGGSDEESDDSFRERIHLSPETFSVAGPRGAYIYWAKTASPLIIDIEADSLAPSEMTIVPLLQGGELPTEEVINAIYETLNDREVRPLTDKVIVQRPEVISYDIDLTYYISSQDATQESNIKESAMNAFAEYQLWQRSKLGRDINPSELIFLGRQAGSSRIEVRSPSFVEVGKMQVAQEVNVNLVYGGLVDD</sequence>
<dbReference type="InterPro" id="IPR014507">
    <property type="entry name" value="Baseplate_assembly_J_pred"/>
</dbReference>
<dbReference type="EMBL" id="JBHTKX010000001">
    <property type="protein sequence ID" value="MFD1128256.1"/>
    <property type="molecule type" value="Genomic_DNA"/>
</dbReference>
<dbReference type="InterPro" id="IPR052726">
    <property type="entry name" value="Phage_Baseplate_Hub"/>
</dbReference>
<evidence type="ECO:0000259" key="1">
    <source>
        <dbReference type="Pfam" id="PF04865"/>
    </source>
</evidence>